<dbReference type="InterPro" id="IPR032710">
    <property type="entry name" value="NTF2-like_dom_sf"/>
</dbReference>
<evidence type="ECO:0000313" key="2">
    <source>
        <dbReference type="EMBL" id="MFB9260671.1"/>
    </source>
</evidence>
<name>A0ABV5JSE2_9ACTN</name>
<dbReference type="InterPro" id="IPR037401">
    <property type="entry name" value="SnoaL-like"/>
</dbReference>
<protein>
    <submittedName>
        <fullName evidence="2">Nuclear transport factor 2 family protein</fullName>
    </submittedName>
</protein>
<keyword evidence="3" id="KW-1185">Reference proteome</keyword>
<dbReference type="Pfam" id="PF12680">
    <property type="entry name" value="SnoaL_2"/>
    <property type="match status" value="1"/>
</dbReference>
<evidence type="ECO:0000313" key="3">
    <source>
        <dbReference type="Proteomes" id="UP001589700"/>
    </source>
</evidence>
<dbReference type="Gene3D" id="3.10.450.50">
    <property type="match status" value="1"/>
</dbReference>
<reference evidence="2 3" key="1">
    <citation type="submission" date="2024-09" db="EMBL/GenBank/DDBJ databases">
        <authorList>
            <person name="Sun Q."/>
            <person name="Mori K."/>
        </authorList>
    </citation>
    <scope>NUCLEOTIDE SEQUENCE [LARGE SCALE GENOMIC DNA]</scope>
    <source>
        <strain evidence="2 3">CCM 7659</strain>
    </source>
</reference>
<dbReference type="RefSeq" id="WP_241730278.1">
    <property type="nucleotide sequence ID" value="NZ_JAALDM010000217.1"/>
</dbReference>
<accession>A0ABV5JSE2</accession>
<dbReference type="SUPFAM" id="SSF54427">
    <property type="entry name" value="NTF2-like"/>
    <property type="match status" value="1"/>
</dbReference>
<sequence>MSSSLIGSSITDRVDHDLIEGAGPAMDQLASEIAMAWNTAVVSGDAVTAIALSSSSIVYTTGQIRRYEGHEGIRDIVADFARLAGFLEISFEGEVLESNGVVALRRLERYTIPSGGVEIRGCSFVEVSDGLVTRWADYKSLEALDALVG</sequence>
<dbReference type="Proteomes" id="UP001589700">
    <property type="component" value="Unassembled WGS sequence"/>
</dbReference>
<proteinExistence type="predicted"/>
<feature type="domain" description="SnoaL-like" evidence="1">
    <location>
        <begin position="36"/>
        <end position="135"/>
    </location>
</feature>
<gene>
    <name evidence="2" type="ORF">ACFFVD_12740</name>
</gene>
<organism evidence="2 3">
    <name type="scientific">Dietzia aerolata</name>
    <dbReference type="NCBI Taxonomy" id="595984"/>
    <lineage>
        <taxon>Bacteria</taxon>
        <taxon>Bacillati</taxon>
        <taxon>Actinomycetota</taxon>
        <taxon>Actinomycetes</taxon>
        <taxon>Mycobacteriales</taxon>
        <taxon>Dietziaceae</taxon>
        <taxon>Dietzia</taxon>
    </lineage>
</organism>
<evidence type="ECO:0000259" key="1">
    <source>
        <dbReference type="Pfam" id="PF12680"/>
    </source>
</evidence>
<comment type="caution">
    <text evidence="2">The sequence shown here is derived from an EMBL/GenBank/DDBJ whole genome shotgun (WGS) entry which is preliminary data.</text>
</comment>
<dbReference type="EMBL" id="JBHMDY010000008">
    <property type="protein sequence ID" value="MFB9260671.1"/>
    <property type="molecule type" value="Genomic_DNA"/>
</dbReference>